<evidence type="ECO:0000256" key="2">
    <source>
        <dbReference type="ARBA" id="ARBA00022574"/>
    </source>
</evidence>
<reference evidence="9" key="1">
    <citation type="submission" date="2022-11" db="UniProtKB">
        <authorList>
            <consortium name="WormBaseParasite"/>
        </authorList>
    </citation>
    <scope>IDENTIFICATION</scope>
</reference>
<comment type="pathway">
    <text evidence="1">Protein modification; peptidyl-diphthamide biosynthesis.</text>
</comment>
<keyword evidence="4" id="KW-0378">Hydrolase</keyword>
<evidence type="ECO:0000256" key="1">
    <source>
        <dbReference type="ARBA" id="ARBA00005156"/>
    </source>
</evidence>
<evidence type="ECO:0000313" key="8">
    <source>
        <dbReference type="Proteomes" id="UP000887565"/>
    </source>
</evidence>
<keyword evidence="8" id="KW-1185">Reference proteome</keyword>
<name>A0A915HJ39_ROMCU</name>
<dbReference type="OMA" id="LDMKWLP"/>
<dbReference type="SMART" id="SM00320">
    <property type="entry name" value="WD40"/>
    <property type="match status" value="2"/>
</dbReference>
<dbReference type="WBParaSite" id="nRc.2.0.1.t01449-RA">
    <property type="protein sequence ID" value="nRc.2.0.1.t01449-RA"/>
    <property type="gene ID" value="nRc.2.0.1.g01449"/>
</dbReference>
<dbReference type="Pfam" id="PF00400">
    <property type="entry name" value="WD40"/>
    <property type="match status" value="1"/>
</dbReference>
<dbReference type="InterPro" id="IPR036322">
    <property type="entry name" value="WD40_repeat_dom_sf"/>
</dbReference>
<dbReference type="AlphaFoldDB" id="A0A915HJ39"/>
<evidence type="ECO:0000256" key="4">
    <source>
        <dbReference type="ARBA" id="ARBA00022801"/>
    </source>
</evidence>
<accession>A0A915HJ39</accession>
<dbReference type="InterPro" id="IPR015943">
    <property type="entry name" value="WD40/YVTN_repeat-like_dom_sf"/>
</dbReference>
<keyword evidence="2" id="KW-0853">WD repeat</keyword>
<dbReference type="InterPro" id="IPR052415">
    <property type="entry name" value="Diphthine_MTase"/>
</dbReference>
<dbReference type="EC" id="3.1.1.97" evidence="6"/>
<proteinExistence type="inferred from homology"/>
<evidence type="ECO:0000256" key="5">
    <source>
        <dbReference type="ARBA" id="ARBA00038092"/>
    </source>
</evidence>
<dbReference type="GO" id="GO:0005737">
    <property type="term" value="C:cytoplasm"/>
    <property type="evidence" value="ECO:0007669"/>
    <property type="project" value="TreeGrafter"/>
</dbReference>
<comment type="similarity">
    <text evidence="5">Belongs to the DPH7 family.</text>
</comment>
<dbReference type="InterPro" id="IPR001680">
    <property type="entry name" value="WD40_rpt"/>
</dbReference>
<keyword evidence="3" id="KW-0677">Repeat</keyword>
<evidence type="ECO:0000256" key="3">
    <source>
        <dbReference type="ARBA" id="ARBA00022737"/>
    </source>
</evidence>
<evidence type="ECO:0000256" key="6">
    <source>
        <dbReference type="ARBA" id="ARBA00039131"/>
    </source>
</evidence>
<dbReference type="Gene3D" id="2.130.10.10">
    <property type="entry name" value="YVTN repeat-like/Quinoprotein amine dehydrogenase"/>
    <property type="match status" value="1"/>
</dbReference>
<dbReference type="PANTHER" id="PTHR46042:SF1">
    <property type="entry name" value="DIPHTHINE METHYLTRANSFERASE"/>
    <property type="match status" value="1"/>
</dbReference>
<evidence type="ECO:0000313" key="9">
    <source>
        <dbReference type="WBParaSite" id="nRc.2.0.1.t01449-RA"/>
    </source>
</evidence>
<dbReference type="GO" id="GO:0017183">
    <property type="term" value="P:protein histidyl modification to diphthamide"/>
    <property type="evidence" value="ECO:0007669"/>
    <property type="project" value="TreeGrafter"/>
</dbReference>
<dbReference type="GO" id="GO:0061685">
    <property type="term" value="F:diphthine methylesterase activity"/>
    <property type="evidence" value="ECO:0007669"/>
    <property type="project" value="UniProtKB-EC"/>
</dbReference>
<dbReference type="SUPFAM" id="SSF50978">
    <property type="entry name" value="WD40 repeat-like"/>
    <property type="match status" value="1"/>
</dbReference>
<comment type="catalytic activity">
    <reaction evidence="7">
        <text>diphthine methyl ester-[translation elongation factor 2] + H2O = diphthine-[translation elongation factor 2] + methanol + H(+)</text>
        <dbReference type="Rhea" id="RHEA:42656"/>
        <dbReference type="Rhea" id="RHEA-COMP:10172"/>
        <dbReference type="Rhea" id="RHEA-COMP:10173"/>
        <dbReference type="ChEBI" id="CHEBI:15377"/>
        <dbReference type="ChEBI" id="CHEBI:15378"/>
        <dbReference type="ChEBI" id="CHEBI:17790"/>
        <dbReference type="ChEBI" id="CHEBI:79005"/>
        <dbReference type="ChEBI" id="CHEBI:82696"/>
        <dbReference type="EC" id="3.1.1.97"/>
    </reaction>
</comment>
<protein>
    <recommendedName>
        <fullName evidence="6">methylated diphthine methylhydrolase</fullName>
        <ecNumber evidence="6">3.1.1.97</ecNumber>
    </recommendedName>
</protein>
<dbReference type="PANTHER" id="PTHR46042">
    <property type="entry name" value="DIPHTHINE METHYLTRANSFERASE"/>
    <property type="match status" value="1"/>
</dbReference>
<organism evidence="8 9">
    <name type="scientific">Romanomermis culicivorax</name>
    <name type="common">Nematode worm</name>
    <dbReference type="NCBI Taxonomy" id="13658"/>
    <lineage>
        <taxon>Eukaryota</taxon>
        <taxon>Metazoa</taxon>
        <taxon>Ecdysozoa</taxon>
        <taxon>Nematoda</taxon>
        <taxon>Enoplea</taxon>
        <taxon>Dorylaimia</taxon>
        <taxon>Mermithida</taxon>
        <taxon>Mermithoidea</taxon>
        <taxon>Mermithidae</taxon>
        <taxon>Romanomermis</taxon>
    </lineage>
</organism>
<evidence type="ECO:0000256" key="7">
    <source>
        <dbReference type="ARBA" id="ARBA00047551"/>
    </source>
</evidence>
<dbReference type="Proteomes" id="UP000887565">
    <property type="component" value="Unplaced"/>
</dbReference>
<sequence>MTISASHVLPFNTNCLEFFPTDPNFLACGMYQFDEKTNQRLGGIKVFQFFDDNSFVDHSMVECCGIFEMKCLGNRSGLIAALSDGTCAFYDFAERKLTNFHTIDVDNNRMLLNLDIFAESIDYYSIAVTDNCGGLNLLKFGNDRGFEIVEKWTAFGDNSAVSSTEVWTCCFDPESSGCVVVAGAENGQLKIFDQRCSPPSVQYVKNRCHEAGVTHVGCSSQNPHEILTGGYDDKLKIWDKRNMNYCVDEMNLGGGVWRVKFEKLTKASCGPRRLLCSCMYNGWALMDIDQSGKLKLIEHENYNDQLLYAVDWYPNSDGHKFVSCTFYEKTLRLGSIKEI</sequence>